<keyword evidence="2" id="KW-0223">Dioxygenase</keyword>
<comment type="caution">
    <text evidence="2">The sequence shown here is derived from an EMBL/GenBank/DDBJ whole genome shotgun (WGS) entry which is preliminary data.</text>
</comment>
<organism evidence="2 3">
    <name type="scientific">Steroidobacter agaridevorans</name>
    <dbReference type="NCBI Taxonomy" id="2695856"/>
    <lineage>
        <taxon>Bacteria</taxon>
        <taxon>Pseudomonadati</taxon>
        <taxon>Pseudomonadota</taxon>
        <taxon>Gammaproteobacteria</taxon>
        <taxon>Steroidobacterales</taxon>
        <taxon>Steroidobacteraceae</taxon>
        <taxon>Steroidobacter</taxon>
    </lineage>
</organism>
<protein>
    <submittedName>
        <fullName evidence="2">2,3-dihydroxyphenylpropionate 1,2-dioxygenase</fullName>
    </submittedName>
</protein>
<evidence type="ECO:0000313" key="3">
    <source>
        <dbReference type="Proteomes" id="UP000445000"/>
    </source>
</evidence>
<dbReference type="EMBL" id="BLJN01000009">
    <property type="protein sequence ID" value="GFE84650.1"/>
    <property type="molecule type" value="Genomic_DNA"/>
</dbReference>
<keyword evidence="3" id="KW-1185">Reference proteome</keyword>
<gene>
    <name evidence="2" type="primary">mhpB</name>
    <name evidence="2" type="ORF">GCM10011487_66500</name>
</gene>
<dbReference type="GO" id="GO:0016702">
    <property type="term" value="F:oxidoreductase activity, acting on single donors with incorporation of molecular oxygen, incorporation of two atoms of oxygen"/>
    <property type="evidence" value="ECO:0007669"/>
    <property type="project" value="UniProtKB-ARBA"/>
</dbReference>
<evidence type="ECO:0000259" key="1">
    <source>
        <dbReference type="Pfam" id="PF02900"/>
    </source>
</evidence>
<dbReference type="Gene3D" id="3.40.830.10">
    <property type="entry name" value="LigB-like"/>
    <property type="match status" value="1"/>
</dbReference>
<accession>A0A829YN25</accession>
<dbReference type="SUPFAM" id="SSF53213">
    <property type="entry name" value="LigB-like"/>
    <property type="match status" value="1"/>
</dbReference>
<dbReference type="RefSeq" id="WP_161816232.1">
    <property type="nucleotide sequence ID" value="NZ_BLJN01000009.1"/>
</dbReference>
<dbReference type="GO" id="GO:0008198">
    <property type="term" value="F:ferrous iron binding"/>
    <property type="evidence" value="ECO:0007669"/>
    <property type="project" value="InterPro"/>
</dbReference>
<reference evidence="3" key="1">
    <citation type="submission" date="2020-01" db="EMBL/GenBank/DDBJ databases">
        <title>'Steroidobacter agaridevorans' sp. nov., agar-degrading bacteria isolated from rhizosphere soils.</title>
        <authorList>
            <person name="Ikenaga M."/>
            <person name="Kataoka M."/>
            <person name="Murouchi A."/>
            <person name="Katsuragi S."/>
            <person name="Sakai M."/>
        </authorList>
    </citation>
    <scope>NUCLEOTIDE SEQUENCE [LARGE SCALE GENOMIC DNA]</scope>
    <source>
        <strain evidence="3">YU21-B</strain>
    </source>
</reference>
<name>A0A829YN25_9GAMM</name>
<dbReference type="InterPro" id="IPR004183">
    <property type="entry name" value="Xdiol_dOase_suB"/>
</dbReference>
<dbReference type="AlphaFoldDB" id="A0A829YN25"/>
<evidence type="ECO:0000313" key="2">
    <source>
        <dbReference type="EMBL" id="GFE84650.1"/>
    </source>
</evidence>
<proteinExistence type="predicted"/>
<sequence>MAEIVGGFIVPHDPLVFAAHSAAPEEQRRRVTAAFETVRGRIADLDATAAVIVGADHYLAFGPNCLPAYAIVTGELSGPIERLPGIPQGPIRVHRGLAKHIAQRGAEEMFDWSVAKSLNVDHSIGVPARVCLSEDMPVIAVLVAAGVEPLIRTSRAYALGEQIGRAVRSFDSDERVVVIGSGGISHWVGLPEMGQVNPQFDQMVLDCVARGDARTLIDLPDEYVLKNGGNGAFEIRTFLVAMGALNARKGEVIAYEPVREWITGLGFAALEPGATA</sequence>
<keyword evidence="2" id="KW-0560">Oxidoreductase</keyword>
<dbReference type="Pfam" id="PF02900">
    <property type="entry name" value="LigB"/>
    <property type="match status" value="1"/>
</dbReference>
<dbReference type="Proteomes" id="UP000445000">
    <property type="component" value="Unassembled WGS sequence"/>
</dbReference>
<feature type="domain" description="Extradiol ring-cleavage dioxygenase class III enzyme subunit B" evidence="1">
    <location>
        <begin position="8"/>
        <end position="264"/>
    </location>
</feature>